<reference evidence="2" key="1">
    <citation type="journal article" date="2005" name="Nature">
        <title>Sequencing of Aspergillus nidulans and comparative analysis with A. fumigatus and A. oryzae.</title>
        <authorList>
            <person name="Galagan J.E."/>
            <person name="Calvo S.E."/>
            <person name="Cuomo C."/>
            <person name="Ma L.J."/>
            <person name="Wortman J.R."/>
            <person name="Batzoglou S."/>
            <person name="Lee S.I."/>
            <person name="Basturkmen M."/>
            <person name="Spevak C.C."/>
            <person name="Clutterbuck J."/>
            <person name="Kapitonov V."/>
            <person name="Jurka J."/>
            <person name="Scazzocchio C."/>
            <person name="Farman M."/>
            <person name="Butler J."/>
            <person name="Purcell S."/>
            <person name="Harris S."/>
            <person name="Braus G.H."/>
            <person name="Draht O."/>
            <person name="Busch S."/>
            <person name="D'Enfert C."/>
            <person name="Bouchier C."/>
            <person name="Goldman G.H."/>
            <person name="Bell-Pedersen D."/>
            <person name="Griffiths-Jones S."/>
            <person name="Doonan J.H."/>
            <person name="Yu J."/>
            <person name="Vienken K."/>
            <person name="Pain A."/>
            <person name="Freitag M."/>
            <person name="Selker E.U."/>
            <person name="Archer D.B."/>
            <person name="Penalva M.A."/>
            <person name="Oakley B.R."/>
            <person name="Momany M."/>
            <person name="Tanaka T."/>
            <person name="Kumagai T."/>
            <person name="Asai K."/>
            <person name="Machida M."/>
            <person name="Nierman W.C."/>
            <person name="Denning D.W."/>
            <person name="Caddick M."/>
            <person name="Hynes M."/>
            <person name="Paoletti M."/>
            <person name="Fischer R."/>
            <person name="Miller B."/>
            <person name="Dyer P."/>
            <person name="Sachs M.S."/>
            <person name="Osmani S.A."/>
            <person name="Birren B.W."/>
        </authorList>
    </citation>
    <scope>NUCLEOTIDE SEQUENCE [LARGE SCALE GENOMIC DNA]</scope>
    <source>
        <strain evidence="2">FGSC A4 / ATCC 38163 / CBS 112.46 / NRRL 194 / M139</strain>
    </source>
</reference>
<name>Q5ARR0_EMENI</name>
<accession>Q5ARR0</accession>
<gene>
    <name evidence="1" type="ORF">ANIA_09020</name>
</gene>
<evidence type="ECO:0000313" key="1">
    <source>
        <dbReference type="EMBL" id="CBF84447.1"/>
    </source>
</evidence>
<dbReference type="Proteomes" id="UP000000560">
    <property type="component" value="Chromosome VII"/>
</dbReference>
<sequence>MDASDDPQGHQLNELTAQRLQCYQGCAIVRLQNLEFETNPLHGSLDFDERKVERLLTIFEIEGCGNLAPEHRVAALINRGTLSKAISQSGITWESLLDPTIQPQLLLE</sequence>
<evidence type="ECO:0000313" key="2">
    <source>
        <dbReference type="Proteomes" id="UP000000560"/>
    </source>
</evidence>
<accession>C8VKY0</accession>
<dbReference type="HOGENOM" id="CLU_2196936_0_0_1"/>
<dbReference type="KEGG" id="ani:ANIA_09020"/>
<proteinExistence type="predicted"/>
<dbReference type="AlphaFoldDB" id="Q5ARR0"/>
<dbReference type="GeneID" id="2868269"/>
<keyword evidence="2" id="KW-1185">Reference proteome</keyword>
<organism evidence="1 2">
    <name type="scientific">Emericella nidulans (strain FGSC A4 / ATCC 38163 / CBS 112.46 / NRRL 194 / M139)</name>
    <name type="common">Aspergillus nidulans</name>
    <dbReference type="NCBI Taxonomy" id="227321"/>
    <lineage>
        <taxon>Eukaryota</taxon>
        <taxon>Fungi</taxon>
        <taxon>Dikarya</taxon>
        <taxon>Ascomycota</taxon>
        <taxon>Pezizomycotina</taxon>
        <taxon>Eurotiomycetes</taxon>
        <taxon>Eurotiomycetidae</taxon>
        <taxon>Eurotiales</taxon>
        <taxon>Aspergillaceae</taxon>
        <taxon>Aspergillus</taxon>
        <taxon>Aspergillus subgen. Nidulantes</taxon>
    </lineage>
</organism>
<dbReference type="OrthoDB" id="4227485at2759"/>
<dbReference type="InParanoid" id="Q5ARR0"/>
<dbReference type="EMBL" id="BN001307">
    <property type="protein sequence ID" value="CBF84447.1"/>
    <property type="molecule type" value="Genomic_DNA"/>
</dbReference>
<dbReference type="STRING" id="227321.Q5ARR0"/>
<dbReference type="RefSeq" id="XP_682289.1">
    <property type="nucleotide sequence ID" value="XM_677197.1"/>
</dbReference>
<reference evidence="2" key="2">
    <citation type="journal article" date="2009" name="Fungal Genet. Biol.">
        <title>The 2008 update of the Aspergillus nidulans genome annotation: a community effort.</title>
        <authorList>
            <person name="Wortman J.R."/>
            <person name="Gilsenan J.M."/>
            <person name="Joardar V."/>
            <person name="Deegan J."/>
            <person name="Clutterbuck J."/>
            <person name="Andersen M.R."/>
            <person name="Archer D."/>
            <person name="Bencina M."/>
            <person name="Braus G."/>
            <person name="Coutinho P."/>
            <person name="von Dohren H."/>
            <person name="Doonan J."/>
            <person name="Driessen A.J."/>
            <person name="Durek P."/>
            <person name="Espeso E."/>
            <person name="Fekete E."/>
            <person name="Flipphi M."/>
            <person name="Estrada C.G."/>
            <person name="Geysens S."/>
            <person name="Goldman G."/>
            <person name="de Groot P.W."/>
            <person name="Hansen K."/>
            <person name="Harris S.D."/>
            <person name="Heinekamp T."/>
            <person name="Helmstaedt K."/>
            <person name="Henrissat B."/>
            <person name="Hofmann G."/>
            <person name="Homan T."/>
            <person name="Horio T."/>
            <person name="Horiuchi H."/>
            <person name="James S."/>
            <person name="Jones M."/>
            <person name="Karaffa L."/>
            <person name="Karanyi Z."/>
            <person name="Kato M."/>
            <person name="Keller N."/>
            <person name="Kelly D.E."/>
            <person name="Kiel J.A."/>
            <person name="Kim J.M."/>
            <person name="van der Klei I.J."/>
            <person name="Klis F.M."/>
            <person name="Kovalchuk A."/>
            <person name="Krasevec N."/>
            <person name="Kubicek C.P."/>
            <person name="Liu B."/>
            <person name="Maccabe A."/>
            <person name="Meyer V."/>
            <person name="Mirabito P."/>
            <person name="Miskei M."/>
            <person name="Mos M."/>
            <person name="Mullins J."/>
            <person name="Nelson D.R."/>
            <person name="Nielsen J."/>
            <person name="Oakley B.R."/>
            <person name="Osmani S.A."/>
            <person name="Pakula T."/>
            <person name="Paszewski A."/>
            <person name="Paulsen I."/>
            <person name="Pilsyk S."/>
            <person name="Pocsi I."/>
            <person name="Punt P.J."/>
            <person name="Ram A.F."/>
            <person name="Ren Q."/>
            <person name="Robellet X."/>
            <person name="Robson G."/>
            <person name="Seiboth B."/>
            <person name="van Solingen P."/>
            <person name="Specht T."/>
            <person name="Sun J."/>
            <person name="Taheri-Talesh N."/>
            <person name="Takeshita N."/>
            <person name="Ussery D."/>
            <person name="vanKuyk P.A."/>
            <person name="Visser H."/>
            <person name="van de Vondervoort P.J."/>
            <person name="de Vries R.P."/>
            <person name="Walton J."/>
            <person name="Xiang X."/>
            <person name="Xiong Y."/>
            <person name="Zeng A.P."/>
            <person name="Brandt B.W."/>
            <person name="Cornell M.J."/>
            <person name="van den Hondel C.A."/>
            <person name="Visser J."/>
            <person name="Oliver S.G."/>
            <person name="Turner G."/>
        </authorList>
    </citation>
    <scope>GENOME REANNOTATION</scope>
    <source>
        <strain evidence="2">FGSC A4 / ATCC 38163 / CBS 112.46 / NRRL 194 / M139</strain>
    </source>
</reference>
<dbReference type="VEuPathDB" id="FungiDB:AN9020"/>
<protein>
    <submittedName>
        <fullName evidence="1">Uncharacterized protein</fullName>
    </submittedName>
</protein>